<dbReference type="Proteomes" id="UP000030645">
    <property type="component" value="Unassembled WGS sequence"/>
</dbReference>
<dbReference type="EMBL" id="KE343348">
    <property type="protein sequence ID" value="EXB24685.1"/>
    <property type="molecule type" value="Genomic_DNA"/>
</dbReference>
<protein>
    <submittedName>
        <fullName evidence="4">40S ribosomal protein S30</fullName>
    </submittedName>
</protein>
<sequence>MEYEPELTRALQGLSYYWANDNCGLGSEHQPIPIILFLYIVFLNPNPKFLVLSATGQCKLAASKGDSQPKNARKSAMGKVHGSLARAGKVRGQTPKVAKQDKKKKPRGRAHKRMQYNRRFVTAVVGFGKKRGPNSSEK</sequence>
<dbReference type="GO" id="GO:0022627">
    <property type="term" value="C:cytosolic small ribosomal subunit"/>
    <property type="evidence" value="ECO:0007669"/>
    <property type="project" value="TreeGrafter"/>
</dbReference>
<dbReference type="GO" id="GO:0003735">
    <property type="term" value="F:structural constituent of ribosome"/>
    <property type="evidence" value="ECO:0007669"/>
    <property type="project" value="InterPro"/>
</dbReference>
<dbReference type="OrthoDB" id="1188723at2759"/>
<dbReference type="KEGG" id="mnt:21388944"/>
<dbReference type="eggNOG" id="KOG0009">
    <property type="taxonomic scope" value="Eukaryota"/>
</dbReference>
<organism evidence="4 5">
    <name type="scientific">Morus notabilis</name>
    <dbReference type="NCBI Taxonomy" id="981085"/>
    <lineage>
        <taxon>Eukaryota</taxon>
        <taxon>Viridiplantae</taxon>
        <taxon>Streptophyta</taxon>
        <taxon>Embryophyta</taxon>
        <taxon>Tracheophyta</taxon>
        <taxon>Spermatophyta</taxon>
        <taxon>Magnoliopsida</taxon>
        <taxon>eudicotyledons</taxon>
        <taxon>Gunneridae</taxon>
        <taxon>Pentapetalae</taxon>
        <taxon>rosids</taxon>
        <taxon>fabids</taxon>
        <taxon>Rosales</taxon>
        <taxon>Moraceae</taxon>
        <taxon>Moreae</taxon>
        <taxon>Morus</taxon>
    </lineage>
</organism>
<accession>W9QWZ6</accession>
<gene>
    <name evidence="4" type="ORF">L484_005479</name>
</gene>
<dbReference type="GO" id="GO:0006412">
    <property type="term" value="P:translation"/>
    <property type="evidence" value="ECO:0007669"/>
    <property type="project" value="InterPro"/>
</dbReference>
<evidence type="ECO:0000313" key="4">
    <source>
        <dbReference type="EMBL" id="EXB24685.1"/>
    </source>
</evidence>
<dbReference type="PANTHER" id="PTHR12650">
    <property type="entry name" value="40S RIBOSOMAL PROTEIN S30/UBIQUITIN-LIKE PROTEIN FUBI"/>
    <property type="match status" value="1"/>
</dbReference>
<keyword evidence="5" id="KW-1185">Reference proteome</keyword>
<name>W9QWZ6_9ROSA</name>
<evidence type="ECO:0000256" key="2">
    <source>
        <dbReference type="ARBA" id="ARBA00023274"/>
    </source>
</evidence>
<dbReference type="AlphaFoldDB" id="W9QWZ6"/>
<evidence type="ECO:0000256" key="1">
    <source>
        <dbReference type="ARBA" id="ARBA00022980"/>
    </source>
</evidence>
<evidence type="ECO:0000256" key="3">
    <source>
        <dbReference type="SAM" id="MobiDB-lite"/>
    </source>
</evidence>
<evidence type="ECO:0000313" key="5">
    <source>
        <dbReference type="Proteomes" id="UP000030645"/>
    </source>
</evidence>
<dbReference type="PANTHER" id="PTHR12650:SF33">
    <property type="entry name" value="SMALL RIBOSOMAL SUBUNIT PROTEIN ES30Z_ES30Y_ES30X"/>
    <property type="match status" value="1"/>
</dbReference>
<dbReference type="STRING" id="981085.W9QWZ6"/>
<dbReference type="Pfam" id="PF04758">
    <property type="entry name" value="Ribosomal_S30"/>
    <property type="match status" value="1"/>
</dbReference>
<proteinExistence type="predicted"/>
<keyword evidence="1 4" id="KW-0689">Ribosomal protein</keyword>
<keyword evidence="2" id="KW-0687">Ribonucleoprotein</keyword>
<reference evidence="5" key="1">
    <citation type="submission" date="2013-01" db="EMBL/GenBank/DDBJ databases">
        <title>Draft Genome Sequence of a Mulberry Tree, Morus notabilis C.K. Schneid.</title>
        <authorList>
            <person name="He N."/>
            <person name="Zhao S."/>
        </authorList>
    </citation>
    <scope>NUCLEOTIDE SEQUENCE</scope>
</reference>
<dbReference type="InterPro" id="IPR006846">
    <property type="entry name" value="Ribosomal_eS30"/>
</dbReference>
<feature type="region of interest" description="Disordered" evidence="3">
    <location>
        <begin position="62"/>
        <end position="115"/>
    </location>
</feature>
<feature type="compositionally biased region" description="Basic residues" evidence="3">
    <location>
        <begin position="101"/>
        <end position="115"/>
    </location>
</feature>